<evidence type="ECO:0000256" key="4">
    <source>
        <dbReference type="ARBA" id="ARBA00022692"/>
    </source>
</evidence>
<evidence type="ECO:0000256" key="6">
    <source>
        <dbReference type="ARBA" id="ARBA00023136"/>
    </source>
</evidence>
<dbReference type="Pfam" id="PF00528">
    <property type="entry name" value="BPD_transp_1"/>
    <property type="match status" value="1"/>
</dbReference>
<evidence type="ECO:0000256" key="5">
    <source>
        <dbReference type="ARBA" id="ARBA00022989"/>
    </source>
</evidence>
<feature type="transmembrane region" description="Helical" evidence="7">
    <location>
        <begin position="88"/>
        <end position="109"/>
    </location>
</feature>
<organism evidence="9 10">
    <name type="scientific">Candidatus Segetimicrobium genomatis</name>
    <dbReference type="NCBI Taxonomy" id="2569760"/>
    <lineage>
        <taxon>Bacteria</taxon>
        <taxon>Bacillati</taxon>
        <taxon>Candidatus Sysuimicrobiota</taxon>
        <taxon>Candidatus Sysuimicrobiia</taxon>
        <taxon>Candidatus Sysuimicrobiales</taxon>
        <taxon>Candidatus Segetimicrobiaceae</taxon>
        <taxon>Candidatus Segetimicrobium</taxon>
    </lineage>
</organism>
<feature type="transmembrane region" description="Helical" evidence="7">
    <location>
        <begin position="189"/>
        <end position="212"/>
    </location>
</feature>
<evidence type="ECO:0000256" key="2">
    <source>
        <dbReference type="ARBA" id="ARBA00022448"/>
    </source>
</evidence>
<feature type="transmembrane region" description="Helical" evidence="7">
    <location>
        <begin position="163"/>
        <end position="183"/>
    </location>
</feature>
<dbReference type="EMBL" id="VBAK01000058">
    <property type="protein sequence ID" value="TMI92489.1"/>
    <property type="molecule type" value="Genomic_DNA"/>
</dbReference>
<feature type="domain" description="ABC transmembrane type-1" evidence="8">
    <location>
        <begin position="2"/>
        <end position="213"/>
    </location>
</feature>
<feature type="non-terminal residue" evidence="9">
    <location>
        <position position="1"/>
    </location>
</feature>
<evidence type="ECO:0000256" key="3">
    <source>
        <dbReference type="ARBA" id="ARBA00022475"/>
    </source>
</evidence>
<dbReference type="InterPro" id="IPR000515">
    <property type="entry name" value="MetI-like"/>
</dbReference>
<name>A0A537K9N9_9BACT</name>
<proteinExistence type="inferred from homology"/>
<evidence type="ECO:0000313" key="10">
    <source>
        <dbReference type="Proteomes" id="UP000318509"/>
    </source>
</evidence>
<evidence type="ECO:0000313" key="9">
    <source>
        <dbReference type="EMBL" id="TMI92489.1"/>
    </source>
</evidence>
<comment type="caution">
    <text evidence="9">The sequence shown here is derived from an EMBL/GenBank/DDBJ whole genome shotgun (WGS) entry which is preliminary data.</text>
</comment>
<dbReference type="SUPFAM" id="SSF161098">
    <property type="entry name" value="MetI-like"/>
    <property type="match status" value="1"/>
</dbReference>
<dbReference type="PANTHER" id="PTHR30193:SF37">
    <property type="entry name" value="INNER MEMBRANE ABC TRANSPORTER PERMEASE PROTEIN YCJO"/>
    <property type="match status" value="1"/>
</dbReference>
<feature type="transmembrane region" description="Helical" evidence="7">
    <location>
        <begin position="6"/>
        <end position="27"/>
    </location>
</feature>
<dbReference type="Proteomes" id="UP000318509">
    <property type="component" value="Unassembled WGS sequence"/>
</dbReference>
<dbReference type="InterPro" id="IPR035906">
    <property type="entry name" value="MetI-like_sf"/>
</dbReference>
<keyword evidence="3" id="KW-1003">Cell membrane</keyword>
<protein>
    <submittedName>
        <fullName evidence="9">Sugar ABC transporter permease</fullName>
    </submittedName>
</protein>
<feature type="transmembrane region" description="Helical" evidence="7">
    <location>
        <begin position="39"/>
        <end position="59"/>
    </location>
</feature>
<evidence type="ECO:0000256" key="1">
    <source>
        <dbReference type="ARBA" id="ARBA00004651"/>
    </source>
</evidence>
<evidence type="ECO:0000256" key="7">
    <source>
        <dbReference type="RuleBase" id="RU363032"/>
    </source>
</evidence>
<accession>A0A537K9N9</accession>
<dbReference type="PROSITE" id="PS50928">
    <property type="entry name" value="ABC_TM1"/>
    <property type="match status" value="1"/>
</dbReference>
<dbReference type="GO" id="GO:0005886">
    <property type="term" value="C:plasma membrane"/>
    <property type="evidence" value="ECO:0007669"/>
    <property type="project" value="UniProtKB-SubCell"/>
</dbReference>
<dbReference type="AlphaFoldDB" id="A0A537K9N9"/>
<gene>
    <name evidence="9" type="ORF">E6H00_02660</name>
</gene>
<feature type="transmembrane region" description="Helical" evidence="7">
    <location>
        <begin position="140"/>
        <end position="156"/>
    </location>
</feature>
<dbReference type="InterPro" id="IPR051393">
    <property type="entry name" value="ABC_transporter_permease"/>
</dbReference>
<keyword evidence="6 7" id="KW-0472">Membrane</keyword>
<keyword evidence="5 7" id="KW-1133">Transmembrane helix</keyword>
<evidence type="ECO:0000259" key="8">
    <source>
        <dbReference type="PROSITE" id="PS50928"/>
    </source>
</evidence>
<dbReference type="GO" id="GO:0055085">
    <property type="term" value="P:transmembrane transport"/>
    <property type="evidence" value="ECO:0007669"/>
    <property type="project" value="InterPro"/>
</dbReference>
<comment type="similarity">
    <text evidence="7">Belongs to the binding-protein-dependent transport system permease family.</text>
</comment>
<dbReference type="Gene3D" id="1.10.3720.10">
    <property type="entry name" value="MetI-like"/>
    <property type="match status" value="1"/>
</dbReference>
<dbReference type="CDD" id="cd06261">
    <property type="entry name" value="TM_PBP2"/>
    <property type="match status" value="1"/>
</dbReference>
<feature type="transmembrane region" description="Helical" evidence="7">
    <location>
        <begin position="65"/>
        <end position="81"/>
    </location>
</feature>
<sequence>SVGVTAYYVFGTCVLIWFASLGLALIFNAPLPAKNVLRTIYFIPAIVPVVVYAIIWLFLFHPYGLLNVALHAIGLPAVQWLSDTRAVLPGFILSSLWRFAPYFMIIYLAGLQSIPLEYYEAAAIDGATGAHAFRFVTLPLLRPTILLVVVVSIILMSKVFTNVLIITGGGPAGATRVLSLFIYQTGFQYFKMGLASAASMFLLFGTMTFTLLQLRLFREDARG</sequence>
<keyword evidence="2 7" id="KW-0813">Transport</keyword>
<dbReference type="PANTHER" id="PTHR30193">
    <property type="entry name" value="ABC TRANSPORTER PERMEASE PROTEIN"/>
    <property type="match status" value="1"/>
</dbReference>
<reference evidence="9 10" key="1">
    <citation type="journal article" date="2019" name="Nat. Microbiol.">
        <title>Mediterranean grassland soil C-N compound turnover is dependent on rainfall and depth, and is mediated by genomically divergent microorganisms.</title>
        <authorList>
            <person name="Diamond S."/>
            <person name="Andeer P.F."/>
            <person name="Li Z."/>
            <person name="Crits-Christoph A."/>
            <person name="Burstein D."/>
            <person name="Anantharaman K."/>
            <person name="Lane K.R."/>
            <person name="Thomas B.C."/>
            <person name="Pan C."/>
            <person name="Northen T.R."/>
            <person name="Banfield J.F."/>
        </authorList>
    </citation>
    <scope>NUCLEOTIDE SEQUENCE [LARGE SCALE GENOMIC DNA]</scope>
    <source>
        <strain evidence="9">NP_3</strain>
    </source>
</reference>
<comment type="subcellular location">
    <subcellularLocation>
        <location evidence="1 7">Cell membrane</location>
        <topology evidence="1 7">Multi-pass membrane protein</topology>
    </subcellularLocation>
</comment>
<keyword evidence="4 7" id="KW-0812">Transmembrane</keyword>